<evidence type="ECO:0000313" key="5">
    <source>
        <dbReference type="Proteomes" id="UP001365405"/>
    </source>
</evidence>
<keyword evidence="4" id="KW-0012">Acyltransferase</keyword>
<dbReference type="PANTHER" id="PTHR23028">
    <property type="entry name" value="ACETYLTRANSFERASE"/>
    <property type="match status" value="1"/>
</dbReference>
<keyword evidence="5" id="KW-1185">Reference proteome</keyword>
<dbReference type="GO" id="GO:0016746">
    <property type="term" value="F:acyltransferase activity"/>
    <property type="evidence" value="ECO:0007669"/>
    <property type="project" value="UniProtKB-KW"/>
</dbReference>
<keyword evidence="1" id="KW-0812">Transmembrane</keyword>
<dbReference type="InterPro" id="IPR050879">
    <property type="entry name" value="Acyltransferase_3"/>
</dbReference>
<dbReference type="InterPro" id="IPR002656">
    <property type="entry name" value="Acyl_transf_3_dom"/>
</dbReference>
<feature type="domain" description="SGNH" evidence="3">
    <location>
        <begin position="394"/>
        <end position="660"/>
    </location>
</feature>
<feature type="transmembrane region" description="Helical" evidence="1">
    <location>
        <begin position="186"/>
        <end position="207"/>
    </location>
</feature>
<dbReference type="EMBL" id="JBBUTH010000003">
    <property type="protein sequence ID" value="MEK8049880.1"/>
    <property type="molecule type" value="Genomic_DNA"/>
</dbReference>
<name>A0ABU9CFA7_9BURK</name>
<protein>
    <submittedName>
        <fullName evidence="4">Acyltransferase family protein</fullName>
        <ecNumber evidence="4">2.3.1.-</ecNumber>
    </submittedName>
</protein>
<dbReference type="Proteomes" id="UP001365405">
    <property type="component" value="Unassembled WGS sequence"/>
</dbReference>
<gene>
    <name evidence="4" type="ORF">AACH10_06500</name>
</gene>
<dbReference type="RefSeq" id="WP_341409551.1">
    <property type="nucleotide sequence ID" value="NZ_JBBUTH010000003.1"/>
</dbReference>
<feature type="domain" description="Acyltransferase 3" evidence="2">
    <location>
        <begin position="4"/>
        <end position="329"/>
    </location>
</feature>
<evidence type="ECO:0000256" key="1">
    <source>
        <dbReference type="SAM" id="Phobius"/>
    </source>
</evidence>
<feature type="transmembrane region" description="Helical" evidence="1">
    <location>
        <begin position="219"/>
        <end position="240"/>
    </location>
</feature>
<feature type="transmembrane region" description="Helical" evidence="1">
    <location>
        <begin position="71"/>
        <end position="91"/>
    </location>
</feature>
<comment type="caution">
    <text evidence="4">The sequence shown here is derived from an EMBL/GenBank/DDBJ whole genome shotgun (WGS) entry which is preliminary data.</text>
</comment>
<dbReference type="Pfam" id="PF19040">
    <property type="entry name" value="SGNH"/>
    <property type="match status" value="1"/>
</dbReference>
<evidence type="ECO:0000259" key="2">
    <source>
        <dbReference type="Pfam" id="PF01757"/>
    </source>
</evidence>
<organism evidence="4 5">
    <name type="scientific">Pseudaquabacterium inlustre</name>
    <dbReference type="NCBI Taxonomy" id="2984192"/>
    <lineage>
        <taxon>Bacteria</taxon>
        <taxon>Pseudomonadati</taxon>
        <taxon>Pseudomonadota</taxon>
        <taxon>Betaproteobacteria</taxon>
        <taxon>Burkholderiales</taxon>
        <taxon>Sphaerotilaceae</taxon>
        <taxon>Pseudaquabacterium</taxon>
    </lineage>
</organism>
<dbReference type="InterPro" id="IPR043968">
    <property type="entry name" value="SGNH"/>
</dbReference>
<proteinExistence type="predicted"/>
<keyword evidence="4" id="KW-0808">Transferase</keyword>
<feature type="transmembrane region" description="Helical" evidence="1">
    <location>
        <begin position="313"/>
        <end position="332"/>
    </location>
</feature>
<keyword evidence="1" id="KW-0472">Membrane</keyword>
<feature type="transmembrane region" description="Helical" evidence="1">
    <location>
        <begin position="160"/>
        <end position="180"/>
    </location>
</feature>
<feature type="transmembrane region" description="Helical" evidence="1">
    <location>
        <begin position="27"/>
        <end position="50"/>
    </location>
</feature>
<dbReference type="PANTHER" id="PTHR23028:SF53">
    <property type="entry name" value="ACYL_TRANSF_3 DOMAIN-CONTAINING PROTEIN"/>
    <property type="match status" value="1"/>
</dbReference>
<dbReference type="EC" id="2.3.1.-" evidence="4"/>
<keyword evidence="1" id="KW-1133">Transmembrane helix</keyword>
<accession>A0ABU9CFA7</accession>
<feature type="transmembrane region" description="Helical" evidence="1">
    <location>
        <begin position="344"/>
        <end position="365"/>
    </location>
</feature>
<evidence type="ECO:0000313" key="4">
    <source>
        <dbReference type="EMBL" id="MEK8049880.1"/>
    </source>
</evidence>
<feature type="transmembrane region" description="Helical" evidence="1">
    <location>
        <begin position="274"/>
        <end position="293"/>
    </location>
</feature>
<feature type="transmembrane region" description="Helical" evidence="1">
    <location>
        <begin position="246"/>
        <end position="265"/>
    </location>
</feature>
<evidence type="ECO:0000259" key="3">
    <source>
        <dbReference type="Pfam" id="PF19040"/>
    </source>
</evidence>
<sequence length="664" mass="73767">MYRPEIDGLRALAVLPVVLYHAGAPGFGGGFIGVDVFFVISGYLITRLIVNDLEARRFSLADFYARRCRRLLPALCVMLAFCVPAACMWLSGDDAVTFFRSLSWAAALSSNLLFWRLGGYFATSADLQPLLHTWSLSVEEHFYLLYPLVLVWLHRRSARLLGPALLLMTVLSLVAAHWTTPDKPQFSFMLLPTRLWELSFGGWLSLARPARWHGLRRRSMANQVLSCAGVGLLAVAFWRFNASTSHPGLATAVPVAGASLILAFARRGTWIQRVLSHPAPVMIGSISYSLYLWHQPLLAFARHRLVVPPTLPTLLLVCALATALAVATWRWVEQPCRRAHQLALHQWLLLAVVSMSVLMLIGVAGTRASLVRAEEEARRSEMPRLTDAVPRARCDGPGVDHAAHDAPCRLGPADTRLPTTAAVFGDSHSFALAPAFDALAIERGTRIVHQGLEGCPPLLNIDVREGVQTPGTCAAQSTRAFELVQRNRSIRHVFLVARWSLYVDRVTSISGKRRFVVFDPSASDGRQVDARLALHRALESTVAAYAALGVQVHIVEEVPTQRMDMHRLRYRLDRFTTAGSHERAQALELARMPRSEHEAEVRAARALMRAISRPAGVNIVDLTDMLCDVRQCPAYDGEHWLYWDSNHLSTTGALRVLPRLRILM</sequence>
<dbReference type="Pfam" id="PF01757">
    <property type="entry name" value="Acyl_transf_3"/>
    <property type="match status" value="1"/>
</dbReference>
<reference evidence="4 5" key="1">
    <citation type="submission" date="2024-04" db="EMBL/GenBank/DDBJ databases">
        <title>Novel species of the genus Ideonella isolated from streams.</title>
        <authorList>
            <person name="Lu H."/>
        </authorList>
    </citation>
    <scope>NUCLEOTIDE SEQUENCE [LARGE SCALE GENOMIC DNA]</scope>
    <source>
        <strain evidence="4 5">DXS22W</strain>
    </source>
</reference>